<dbReference type="GO" id="GO:0043386">
    <property type="term" value="P:mycotoxin biosynthetic process"/>
    <property type="evidence" value="ECO:0007669"/>
    <property type="project" value="UniProtKB-ARBA"/>
</dbReference>
<dbReference type="SUPFAM" id="SSF48576">
    <property type="entry name" value="Terpenoid synthases"/>
    <property type="match status" value="2"/>
</dbReference>
<dbReference type="InterPro" id="IPR000092">
    <property type="entry name" value="Polyprenyl_synt"/>
</dbReference>
<dbReference type="GO" id="GO:0008299">
    <property type="term" value="P:isoprenoid biosynthetic process"/>
    <property type="evidence" value="ECO:0007669"/>
    <property type="project" value="InterPro"/>
</dbReference>
<name>A0AAV9VXB1_9PEZI</name>
<dbReference type="AlphaFoldDB" id="A0AAV9VXB1"/>
<dbReference type="InterPro" id="IPR008949">
    <property type="entry name" value="Isoprenoid_synthase_dom_sf"/>
</dbReference>
<evidence type="ECO:0000256" key="2">
    <source>
        <dbReference type="ARBA" id="ARBA00022723"/>
    </source>
</evidence>
<dbReference type="PANTHER" id="PTHR12001:SF72">
    <property type="entry name" value="THIJ_PFPI FAMILY PROTEIN (AFU_ORTHOLOGUE AFUA_3G01210)-RELATED"/>
    <property type="match status" value="1"/>
</dbReference>
<accession>A0AAV9VXB1</accession>
<dbReference type="GO" id="GO:0046872">
    <property type="term" value="F:metal ion binding"/>
    <property type="evidence" value="ECO:0007669"/>
    <property type="project" value="UniProtKB-KW"/>
</dbReference>
<dbReference type="InterPro" id="IPR033749">
    <property type="entry name" value="Polyprenyl_synt_CS"/>
</dbReference>
<dbReference type="Pfam" id="PF00348">
    <property type="entry name" value="polyprenyl_synt"/>
    <property type="match status" value="1"/>
</dbReference>
<keyword evidence="3" id="KW-0460">Magnesium</keyword>
<evidence type="ECO:0000313" key="4">
    <source>
        <dbReference type="EMBL" id="KAK6496867.1"/>
    </source>
</evidence>
<evidence type="ECO:0000256" key="1">
    <source>
        <dbReference type="ARBA" id="ARBA00022679"/>
    </source>
</evidence>
<evidence type="ECO:0000256" key="3">
    <source>
        <dbReference type="ARBA" id="ARBA00022842"/>
    </source>
</evidence>
<evidence type="ECO:0000313" key="5">
    <source>
        <dbReference type="Proteomes" id="UP001370758"/>
    </source>
</evidence>
<keyword evidence="2" id="KW-0479">Metal-binding</keyword>
<dbReference type="GO" id="GO:0046165">
    <property type="term" value="P:alcohol biosynthetic process"/>
    <property type="evidence" value="ECO:0007669"/>
    <property type="project" value="UniProtKB-ARBA"/>
</dbReference>
<dbReference type="EMBL" id="JAVHJL010000010">
    <property type="protein sequence ID" value="KAK6496867.1"/>
    <property type="molecule type" value="Genomic_DNA"/>
</dbReference>
<dbReference type="GO" id="GO:0004659">
    <property type="term" value="F:prenyltransferase activity"/>
    <property type="evidence" value="ECO:0007669"/>
    <property type="project" value="InterPro"/>
</dbReference>
<proteinExistence type="predicted"/>
<keyword evidence="1" id="KW-0808">Transferase</keyword>
<dbReference type="PROSITE" id="PS00444">
    <property type="entry name" value="POLYPRENYL_SYNTHASE_2"/>
    <property type="match status" value="1"/>
</dbReference>
<organism evidence="4 5">
    <name type="scientific">Arthrobotrys musiformis</name>
    <dbReference type="NCBI Taxonomy" id="47236"/>
    <lineage>
        <taxon>Eukaryota</taxon>
        <taxon>Fungi</taxon>
        <taxon>Dikarya</taxon>
        <taxon>Ascomycota</taxon>
        <taxon>Pezizomycotina</taxon>
        <taxon>Orbiliomycetes</taxon>
        <taxon>Orbiliales</taxon>
        <taxon>Orbiliaceae</taxon>
        <taxon>Arthrobotrys</taxon>
    </lineage>
</organism>
<dbReference type="PANTHER" id="PTHR12001">
    <property type="entry name" value="GERANYLGERANYL PYROPHOSPHATE SYNTHASE"/>
    <property type="match status" value="1"/>
</dbReference>
<reference evidence="4 5" key="1">
    <citation type="submission" date="2023-08" db="EMBL/GenBank/DDBJ databases">
        <authorList>
            <person name="Palmer J.M."/>
        </authorList>
    </citation>
    <scope>NUCLEOTIDE SEQUENCE [LARGE SCALE GENOMIC DNA]</scope>
    <source>
        <strain evidence="4 5">TWF481</strain>
    </source>
</reference>
<dbReference type="SFLD" id="SFLDS00005">
    <property type="entry name" value="Isoprenoid_Synthase_Type_I"/>
    <property type="match status" value="1"/>
</dbReference>
<dbReference type="Pfam" id="PF19086">
    <property type="entry name" value="Terpene_syn_C_2"/>
    <property type="match status" value="1"/>
</dbReference>
<keyword evidence="5" id="KW-1185">Reference proteome</keyword>
<protein>
    <submittedName>
        <fullName evidence="4">Uncharacterized protein</fullName>
    </submittedName>
</protein>
<comment type="caution">
    <text evidence="4">The sequence shown here is derived from an EMBL/GenBank/DDBJ whole genome shotgun (WGS) entry which is preliminary data.</text>
</comment>
<sequence>MTLIPPICTPTHSRPVPDKYMKGYFSNLEVRVHNNSDGELWGIVKMYEDWLERGGYERVLPIIPGFAGMMSLTMPEADPEKLVDIAGLTAFAFIEDDLYDGDVLSSLRLSKIDPKTQETLSKKYQNAINQTKSKLFVELLEKDDAQNRYIQAYEEWVKSATELAGNTEVLEYASLEEYMDQRLDEVAASCFWNMMPILHNFNFSPSDIETLDCADQLAYRMCILTNDIYSAEKEWIAHAGTDKPGLPSSSPYIIMRLHDVSLGEAKEILKRKWLEMETLFVQTRDRLMAGCSPSSAAEYGRYLSCLQNLIAGLVVYSINCPRYIIEPRENELCPRDENKIGDLPRRLQVQFRANIENGTSSIKEVIVTNGLSHTNGRYDKIENAKIKVQEVRGDKAPWLSKYPKLSDEITLEPSDYIASMPSKGIRNVAIDALDIWYMVPQRSLEIIKNIISMLHTSSLIIDDIEDFSELRRGQPSARAVFGIPQSINSANYLFVKCLFEAQKLSPSAVAIFEDELRNLHVGQGLDLHWTFHQKCPSEGEYIQMIDGKTGGLFRMASRLMRDQATQNQELEVEDLLTLMGRFFQIRDDYQNLGSVDYARAKGTLSDLDEGKYSFMLIHALNTNQKQNHQLQSLIQTRSQKGVLSKEQKDLVMKIMGKSKSMEYTAMVLEDLRIEIEVKLEYIENQLVQRGFKEDKNWMIRAIMARLRLSDPFTRSLIK</sequence>
<dbReference type="Gene3D" id="1.10.600.10">
    <property type="entry name" value="Farnesyl Diphosphate Synthase"/>
    <property type="match status" value="2"/>
</dbReference>
<dbReference type="Proteomes" id="UP001370758">
    <property type="component" value="Unassembled WGS sequence"/>
</dbReference>
<gene>
    <name evidence="4" type="ORF">TWF481_001849</name>
</gene>
<dbReference type="PROSITE" id="PS00723">
    <property type="entry name" value="POLYPRENYL_SYNTHASE_1"/>
    <property type="match status" value="1"/>
</dbReference>